<protein>
    <submittedName>
        <fullName evidence="3">Uncharacterized protein</fullName>
    </submittedName>
</protein>
<sequence length="126" mass="14131">MSRILLNLLFSALMLPLSAVAADTEITLQCEGRGAVSVVFAEYGLVTESWSPSSFETGTRGKDEHLPSGRSVAVWRFSNGDRLFQVKNTTGWFAIYSGDHPEILRQCELQEQRALQPENLLRVPYR</sequence>
<dbReference type="AlphaFoldDB" id="A0A403MML0"/>
<dbReference type="EMBL" id="RVHM01000045">
    <property type="protein sequence ID" value="MLU99497.1"/>
    <property type="molecule type" value="Genomic_DNA"/>
</dbReference>
<feature type="signal peptide" evidence="1">
    <location>
        <begin position="1"/>
        <end position="21"/>
    </location>
</feature>
<dbReference type="EMBL" id="AAGLPX010000010">
    <property type="protein sequence ID" value="EBP3998475.1"/>
    <property type="molecule type" value="Genomic_DNA"/>
</dbReference>
<feature type="chain" id="PRO_5030090846" evidence="1">
    <location>
        <begin position="22"/>
        <end position="126"/>
    </location>
</feature>
<accession>A0A5U3EN95</accession>
<comment type="caution">
    <text evidence="3">The sequence shown here is derived from an EMBL/GenBank/DDBJ whole genome shotgun (WGS) entry which is preliminary data.</text>
</comment>
<reference evidence="2" key="1">
    <citation type="submission" date="2018-07" db="EMBL/GenBank/DDBJ databases">
        <authorList>
            <consortium name="GenomeTrakr network: Whole genome sequencing for foodborne pathogen traceback"/>
        </authorList>
    </citation>
    <scope>NUCLEOTIDE SEQUENCE [LARGE SCALE GENOMIC DNA]</scope>
    <source>
        <strain evidence="2">CFSAN002851</strain>
    </source>
</reference>
<gene>
    <name evidence="3" type="ORF">DRU74_22725</name>
    <name evidence="2" type="ORF">S301_07215</name>
</gene>
<name>A0A403MML0_SALET</name>
<proteinExistence type="predicted"/>
<evidence type="ECO:0000256" key="1">
    <source>
        <dbReference type="SAM" id="SignalP"/>
    </source>
</evidence>
<reference evidence="3" key="2">
    <citation type="submission" date="2018-07" db="EMBL/GenBank/DDBJ databases">
        <authorList>
            <person name="Ashton P.M."/>
            <person name="Dallman T."/>
            <person name="Nair S."/>
            <person name="De Pinna E."/>
            <person name="Peters T."/>
            <person name="Grant K."/>
        </authorList>
    </citation>
    <scope>NUCLEOTIDE SEQUENCE [LARGE SCALE GENOMIC DNA]</scope>
    <source>
        <strain evidence="3">157339</strain>
    </source>
</reference>
<dbReference type="Proteomes" id="UP000885374">
    <property type="component" value="Unassembled WGS sequence"/>
</dbReference>
<organism evidence="3">
    <name type="scientific">Salmonella enterica I</name>
    <dbReference type="NCBI Taxonomy" id="59201"/>
    <lineage>
        <taxon>Bacteria</taxon>
        <taxon>Pseudomonadati</taxon>
        <taxon>Pseudomonadota</taxon>
        <taxon>Gammaproteobacteria</taxon>
        <taxon>Enterobacterales</taxon>
        <taxon>Enterobacteriaceae</taxon>
        <taxon>Salmonella</taxon>
    </lineage>
</organism>
<evidence type="ECO:0000313" key="3">
    <source>
        <dbReference type="EMBL" id="MLU99497.1"/>
    </source>
</evidence>
<keyword evidence="1" id="KW-0732">Signal</keyword>
<accession>A0A403MML0</accession>
<dbReference type="Proteomes" id="UP000839575">
    <property type="component" value="Unassembled WGS sequence"/>
</dbReference>
<evidence type="ECO:0000313" key="2">
    <source>
        <dbReference type="EMBL" id="EBP3998475.1"/>
    </source>
</evidence>